<dbReference type="SUPFAM" id="SSF51658">
    <property type="entry name" value="Xylose isomerase-like"/>
    <property type="match status" value="1"/>
</dbReference>
<dbReference type="GO" id="GO:0016853">
    <property type="term" value="F:isomerase activity"/>
    <property type="evidence" value="ECO:0007669"/>
    <property type="project" value="UniProtKB-KW"/>
</dbReference>
<dbReference type="AlphaFoldDB" id="A0A2T1M1D8"/>
<reference evidence="1 2" key="1">
    <citation type="submission" date="2018-03" db="EMBL/GenBank/DDBJ databases">
        <title>The ancient ancestry and fast evolution of plastids.</title>
        <authorList>
            <person name="Moore K.R."/>
            <person name="Magnabosco C."/>
            <person name="Momper L."/>
            <person name="Gold D.A."/>
            <person name="Bosak T."/>
            <person name="Fournier G.P."/>
        </authorList>
    </citation>
    <scope>NUCLEOTIDE SEQUENCE [LARGE SCALE GENOMIC DNA]</scope>
    <source>
        <strain evidence="1 2">CCALA 016</strain>
    </source>
</reference>
<gene>
    <name evidence="1" type="ORF">C7H19_05795</name>
</gene>
<name>A0A2T1M1D8_9CHRO</name>
<proteinExistence type="predicted"/>
<dbReference type="InterPro" id="IPR036237">
    <property type="entry name" value="Xyl_isomerase-like_sf"/>
</dbReference>
<reference evidence="1 2" key="2">
    <citation type="submission" date="2018-03" db="EMBL/GenBank/DDBJ databases">
        <authorList>
            <person name="Keele B.F."/>
        </authorList>
    </citation>
    <scope>NUCLEOTIDE SEQUENCE [LARGE SCALE GENOMIC DNA]</scope>
    <source>
        <strain evidence="1 2">CCALA 016</strain>
    </source>
</reference>
<dbReference type="OrthoDB" id="9785907at2"/>
<organism evidence="1 2">
    <name type="scientific">Aphanothece hegewaldii CCALA 016</name>
    <dbReference type="NCBI Taxonomy" id="2107694"/>
    <lineage>
        <taxon>Bacteria</taxon>
        <taxon>Bacillati</taxon>
        <taxon>Cyanobacteriota</taxon>
        <taxon>Cyanophyceae</taxon>
        <taxon>Oscillatoriophycideae</taxon>
        <taxon>Chroococcales</taxon>
        <taxon>Aphanothecaceae</taxon>
        <taxon>Aphanothece</taxon>
    </lineage>
</organism>
<accession>A0A2T1M1D8</accession>
<evidence type="ECO:0000313" key="1">
    <source>
        <dbReference type="EMBL" id="PSF38496.1"/>
    </source>
</evidence>
<keyword evidence="2" id="KW-1185">Reference proteome</keyword>
<evidence type="ECO:0000313" key="2">
    <source>
        <dbReference type="Proteomes" id="UP000239001"/>
    </source>
</evidence>
<protein>
    <submittedName>
        <fullName evidence="1">Xylose isomerase</fullName>
    </submittedName>
</protein>
<dbReference type="Proteomes" id="UP000239001">
    <property type="component" value="Unassembled WGS sequence"/>
</dbReference>
<dbReference type="NCBIfam" id="NF035939">
    <property type="entry name" value="TIM_EboE"/>
    <property type="match status" value="1"/>
</dbReference>
<dbReference type="EMBL" id="PXOH01000004">
    <property type="protein sequence ID" value="PSF38496.1"/>
    <property type="molecule type" value="Genomic_DNA"/>
</dbReference>
<keyword evidence="1" id="KW-0413">Isomerase</keyword>
<comment type="caution">
    <text evidence="1">The sequence shown here is derived from an EMBL/GenBank/DDBJ whole genome shotgun (WGS) entry which is preliminary data.</text>
</comment>
<sequence length="420" mass="49201">MKINNDRNIHLTYCTNVHSGETWSQVYTNLKQYLPSLKARLSPDAPFGVGLRLSDLAARELLTQQNLERFKFWLAEQDLYVFTLNGFPYGNFHHSIIKDRVYAPDWIEQDRLKYTQRLLKILSILLPKGIEGSISTLPLSYKPWWYSNQVALGKLLTASSLHLAQLTAQMSDIEQDTGKILHLDLEPEPDGLIENGTEVIDFFKDWLWPIGRKYLAFNRGISLSQAEELLRKHIRICYDTCHFAVEYEDPATVFRQFQSVGIKIGKIQLSSALKVDLRTSDRYDVYHRLLPFAESTYLHQVIEQWEDGTLHHYPDLIVALLELERSPACEWRTHFHVPIFIKDYQLLESTQDHIIEVLQLLQTFSTCHHLEIETYTWDVLPPTMKLDLFTSIEREYRWILQKMSEIRETKKFSSLQGVER</sequence>
<dbReference type="RefSeq" id="WP_106455939.1">
    <property type="nucleotide sequence ID" value="NZ_PXOH01000004.1"/>
</dbReference>
<dbReference type="Gene3D" id="3.20.20.150">
    <property type="entry name" value="Divalent-metal-dependent TIM barrel enzymes"/>
    <property type="match status" value="1"/>
</dbReference>